<feature type="compositionally biased region" description="Polar residues" evidence="1">
    <location>
        <begin position="8"/>
        <end position="22"/>
    </location>
</feature>
<evidence type="ECO:0000256" key="1">
    <source>
        <dbReference type="SAM" id="MobiDB-lite"/>
    </source>
</evidence>
<dbReference type="EMBL" id="CCKQ01012380">
    <property type="protein sequence ID" value="CDW83999.1"/>
    <property type="molecule type" value="Genomic_DNA"/>
</dbReference>
<protein>
    <submittedName>
        <fullName evidence="2">Uncharacterized protein</fullName>
    </submittedName>
</protein>
<feature type="region of interest" description="Disordered" evidence="1">
    <location>
        <begin position="755"/>
        <end position="790"/>
    </location>
</feature>
<name>A0A078APD8_STYLE</name>
<dbReference type="Proteomes" id="UP000039865">
    <property type="component" value="Unassembled WGS sequence"/>
</dbReference>
<dbReference type="AlphaFoldDB" id="A0A078APD8"/>
<sequence length="889" mass="103474">MSKYPPRSANNNQKSLTRTSLSNERKKSPVVAKIKEGSIHKLIDTTHIKNGSRQESQVMNIANVNNKIKGHQKNEDRHNKHNRNFSDNFLRFSEESYDIKTSQGMMSNDSYREQMVSVKILDLNIKLDSNVNPMQQVIQNQSAQYQHQPYYQMKEPIDGRVSDSEVVEDEINDDTQENAINMVVKQTLKQHHVLSNYNNEATITMDQVNQSKKKSNSSKSSISRVNSQSKHRRGIYNVNQRKEIPKNEYKLKTPKKRFGSSSPSKVNQKNLIKVVSPIKKSLNQPQQETIANSQVNHSQIQVKTSKYLNDNSNNQILQEDFTANLQNPQFQLSKHIQFVSDSPQYNDQNQRLSKSVNLSKRVNQSQSQKYLANVKPSTKNIVGDTENPESPFKQSLKKKNDLLLIQKTQREINQVLQHVQSNFANNDQDQQEQNINKINLIQFYDIFYYLGTFQFKHQISQMAQLRQIREQNFASNLWFYIVKQIDPDCENIQDALIDLLALRQILMMLYQIASKDVLIQTIQDNFQSEQFAMFEDDISNASLKNLIDEFESLNMNQVGRIIAFRLNKDKKLQDELQKRHQDQILEDLECRFSPIINKKSQILDQQRKQIFQQQSNELNEDQSEFNKNEEVVTMKRSKSMNQFSQGSKYQHKQHNFINQIQNQFQQQYPILSQRSRESLQNNSLINDKLISQSVFIQKNNKSRDSSALQKKQKSMSHISQHSNNRGIAHQLIKIPEPVLKSNYSRQSMLQQINLSKNNDRVTIQSQNGPSHRQSQLSSQRQSVNPMNNSNRPTIIIKQQKELDQSLFQPILSKKRSNDQLLQSNPSNEFMLKLTLTDDKEYQIKVMRDSDAALLAAEFCLEHNLPSEIQNEVEDLIKRSKAQEFIAQKV</sequence>
<feature type="region of interest" description="Disordered" evidence="1">
    <location>
        <begin position="1"/>
        <end position="29"/>
    </location>
</feature>
<organism evidence="2 3">
    <name type="scientific">Stylonychia lemnae</name>
    <name type="common">Ciliate</name>
    <dbReference type="NCBI Taxonomy" id="5949"/>
    <lineage>
        <taxon>Eukaryota</taxon>
        <taxon>Sar</taxon>
        <taxon>Alveolata</taxon>
        <taxon>Ciliophora</taxon>
        <taxon>Intramacronucleata</taxon>
        <taxon>Spirotrichea</taxon>
        <taxon>Stichotrichia</taxon>
        <taxon>Sporadotrichida</taxon>
        <taxon>Oxytrichidae</taxon>
        <taxon>Stylonychinae</taxon>
        <taxon>Stylonychia</taxon>
    </lineage>
</organism>
<dbReference type="InParanoid" id="A0A078APD8"/>
<feature type="compositionally biased region" description="Low complexity" evidence="1">
    <location>
        <begin position="217"/>
        <end position="228"/>
    </location>
</feature>
<evidence type="ECO:0000313" key="3">
    <source>
        <dbReference type="Proteomes" id="UP000039865"/>
    </source>
</evidence>
<evidence type="ECO:0000313" key="2">
    <source>
        <dbReference type="EMBL" id="CDW83999.1"/>
    </source>
</evidence>
<keyword evidence="3" id="KW-1185">Reference proteome</keyword>
<feature type="region of interest" description="Disordered" evidence="1">
    <location>
        <begin position="208"/>
        <end position="266"/>
    </location>
</feature>
<reference evidence="2 3" key="1">
    <citation type="submission" date="2014-06" db="EMBL/GenBank/DDBJ databases">
        <authorList>
            <person name="Swart Estienne"/>
        </authorList>
    </citation>
    <scope>NUCLEOTIDE SEQUENCE [LARGE SCALE GENOMIC DNA]</scope>
    <source>
        <strain evidence="2 3">130c</strain>
    </source>
</reference>
<feature type="compositionally biased region" description="Basic and acidic residues" evidence="1">
    <location>
        <begin position="240"/>
        <end position="251"/>
    </location>
</feature>
<feature type="compositionally biased region" description="Polar residues" evidence="1">
    <location>
        <begin position="696"/>
        <end position="725"/>
    </location>
</feature>
<feature type="compositionally biased region" description="Polar residues" evidence="1">
    <location>
        <begin position="755"/>
        <end position="771"/>
    </location>
</feature>
<accession>A0A078APD8</accession>
<gene>
    <name evidence="2" type="primary">Contig13398.g14303</name>
    <name evidence="2" type="ORF">STYLEM_13054</name>
</gene>
<feature type="compositionally biased region" description="Low complexity" evidence="1">
    <location>
        <begin position="772"/>
        <end position="782"/>
    </location>
</feature>
<feature type="region of interest" description="Disordered" evidence="1">
    <location>
        <begin position="696"/>
        <end position="727"/>
    </location>
</feature>
<proteinExistence type="predicted"/>